<dbReference type="CDD" id="cd02947">
    <property type="entry name" value="TRX_family"/>
    <property type="match status" value="1"/>
</dbReference>
<reference evidence="2" key="2">
    <citation type="submission" date="2014-06" db="EMBL/GenBank/DDBJ databases">
        <authorList>
            <person name="Aslett M."/>
        </authorList>
    </citation>
    <scope>NUCLEOTIDE SEQUENCE</scope>
</reference>
<gene>
    <name evidence="2" type="ORF">EgrG_000666500</name>
</gene>
<dbReference type="InterPro" id="IPR013766">
    <property type="entry name" value="Thioredoxin_domain"/>
</dbReference>
<dbReference type="Gene3D" id="3.40.30.10">
    <property type="entry name" value="Glutaredoxin"/>
    <property type="match status" value="1"/>
</dbReference>
<dbReference type="Proteomes" id="UP000492820">
    <property type="component" value="Unassembled WGS sequence"/>
</dbReference>
<dbReference type="OrthoDB" id="2121326at2759"/>
<evidence type="ECO:0000313" key="4">
    <source>
        <dbReference type="WBParaSite" id="EgrG_000666500"/>
    </source>
</evidence>
<feature type="domain" description="Thioredoxin" evidence="1">
    <location>
        <begin position="54"/>
        <end position="111"/>
    </location>
</feature>
<dbReference type="WBParaSite" id="EgrG_000666500">
    <property type="protein sequence ID" value="EgrG_000666500"/>
    <property type="gene ID" value="EgrG_000666500"/>
</dbReference>
<dbReference type="Pfam" id="PF00085">
    <property type="entry name" value="Thioredoxin"/>
    <property type="match status" value="1"/>
</dbReference>
<dbReference type="AlphaFoldDB" id="A0A068WFG7"/>
<dbReference type="InterPro" id="IPR036249">
    <property type="entry name" value="Thioredoxin-like_sf"/>
</dbReference>
<proteinExistence type="predicted"/>
<name>A0A068WFG7_ECHGR</name>
<protein>
    <submittedName>
        <fullName evidence="2 4">Thioredoxin fold</fullName>
    </submittedName>
</protein>
<sequence>MIIESASLLDYLTTVLTEKIMSGLCEINMSFDECLDEAKARLIMVAFVKFNDEDFENLMATLQEISKDFKKLIILAVDATRNLQLARDLNVTACPTFLFFRKRTLVSSLGTKTRDHQADQAQEGC</sequence>
<accession>A0A068WFG7</accession>
<reference evidence="4" key="3">
    <citation type="submission" date="2020-10" db="UniProtKB">
        <authorList>
            <consortium name="WormBaseParasite"/>
        </authorList>
    </citation>
    <scope>IDENTIFICATION</scope>
</reference>
<evidence type="ECO:0000313" key="2">
    <source>
        <dbReference type="EMBL" id="CDS18822.1"/>
    </source>
</evidence>
<reference evidence="2 3" key="1">
    <citation type="journal article" date="2013" name="Nature">
        <title>The genomes of four tapeworm species reveal adaptations to parasitism.</title>
        <authorList>
            <person name="Tsai I.J."/>
            <person name="Zarowiecki M."/>
            <person name="Holroyd N."/>
            <person name="Garciarrubio A."/>
            <person name="Sanchez-Flores A."/>
            <person name="Brooks K.L."/>
            <person name="Tracey A."/>
            <person name="Bobes R.J."/>
            <person name="Fragoso G."/>
            <person name="Sciutto E."/>
            <person name="Aslett M."/>
            <person name="Beasley H."/>
            <person name="Bennett H.M."/>
            <person name="Cai J."/>
            <person name="Camicia F."/>
            <person name="Clark R."/>
            <person name="Cucher M."/>
            <person name="De Silva N."/>
            <person name="Day T.A."/>
            <person name="Deplazes P."/>
            <person name="Estrada K."/>
            <person name="Fernandez C."/>
            <person name="Holland P.W."/>
            <person name="Hou J."/>
            <person name="Hu S."/>
            <person name="Huckvale T."/>
            <person name="Hung S.S."/>
            <person name="Kamenetzky L."/>
            <person name="Keane J.A."/>
            <person name="Kiss F."/>
            <person name="Koziol U."/>
            <person name="Lambert O."/>
            <person name="Liu K."/>
            <person name="Luo X."/>
            <person name="Luo Y."/>
            <person name="Macchiaroli N."/>
            <person name="Nichol S."/>
            <person name="Paps J."/>
            <person name="Parkinson J."/>
            <person name="Pouchkina-Stantcheva N."/>
            <person name="Riddiford N."/>
            <person name="Rosenzvit M."/>
            <person name="Salinas G."/>
            <person name="Wasmuth J.D."/>
            <person name="Zamanian M."/>
            <person name="Zheng Y."/>
            <person name="Cai X."/>
            <person name="Soberon X."/>
            <person name="Olson P.D."/>
            <person name="Laclette J.P."/>
            <person name="Brehm K."/>
            <person name="Berriman M."/>
            <person name="Garciarrubio A."/>
            <person name="Bobes R.J."/>
            <person name="Fragoso G."/>
            <person name="Sanchez-Flores A."/>
            <person name="Estrada K."/>
            <person name="Cevallos M.A."/>
            <person name="Morett E."/>
            <person name="Gonzalez V."/>
            <person name="Portillo T."/>
            <person name="Ochoa-Leyva A."/>
            <person name="Jose M.V."/>
            <person name="Sciutto E."/>
            <person name="Landa A."/>
            <person name="Jimenez L."/>
            <person name="Valdes V."/>
            <person name="Carrero J.C."/>
            <person name="Larralde C."/>
            <person name="Morales-Montor J."/>
            <person name="Limon-Lason J."/>
            <person name="Soberon X."/>
            <person name="Laclette J.P."/>
        </authorList>
    </citation>
    <scope>NUCLEOTIDE SEQUENCE [LARGE SCALE GENOMIC DNA]</scope>
</reference>
<dbReference type="EMBL" id="LK028578">
    <property type="protein sequence ID" value="CDS18822.1"/>
    <property type="molecule type" value="Genomic_DNA"/>
</dbReference>
<evidence type="ECO:0000259" key="1">
    <source>
        <dbReference type="Pfam" id="PF00085"/>
    </source>
</evidence>
<organism evidence="2">
    <name type="scientific">Echinococcus granulosus</name>
    <name type="common">Hydatid tapeworm</name>
    <dbReference type="NCBI Taxonomy" id="6210"/>
    <lineage>
        <taxon>Eukaryota</taxon>
        <taxon>Metazoa</taxon>
        <taxon>Spiralia</taxon>
        <taxon>Lophotrochozoa</taxon>
        <taxon>Platyhelminthes</taxon>
        <taxon>Cestoda</taxon>
        <taxon>Eucestoda</taxon>
        <taxon>Cyclophyllidea</taxon>
        <taxon>Taeniidae</taxon>
        <taxon>Echinococcus</taxon>
        <taxon>Echinococcus granulosus group</taxon>
    </lineage>
</organism>
<evidence type="ECO:0000313" key="3">
    <source>
        <dbReference type="Proteomes" id="UP000492820"/>
    </source>
</evidence>
<dbReference type="SUPFAM" id="SSF52833">
    <property type="entry name" value="Thioredoxin-like"/>
    <property type="match status" value="1"/>
</dbReference>